<dbReference type="SUPFAM" id="SSF158472">
    <property type="entry name" value="HAMP domain-like"/>
    <property type="match status" value="1"/>
</dbReference>
<evidence type="ECO:0000259" key="16">
    <source>
        <dbReference type="PROSITE" id="PS50885"/>
    </source>
</evidence>
<dbReference type="InterPro" id="IPR005467">
    <property type="entry name" value="His_kinase_dom"/>
</dbReference>
<evidence type="ECO:0000256" key="5">
    <source>
        <dbReference type="ARBA" id="ARBA00022553"/>
    </source>
</evidence>
<feature type="domain" description="Histidine kinase" evidence="15">
    <location>
        <begin position="230"/>
        <end position="449"/>
    </location>
</feature>
<evidence type="ECO:0000313" key="18">
    <source>
        <dbReference type="Proteomes" id="UP000019109"/>
    </source>
</evidence>
<dbReference type="PANTHER" id="PTHR45528:SF1">
    <property type="entry name" value="SENSOR HISTIDINE KINASE CPXA"/>
    <property type="match status" value="1"/>
</dbReference>
<dbReference type="PRINTS" id="PR00344">
    <property type="entry name" value="BCTRLSENSOR"/>
</dbReference>
<dbReference type="EC" id="2.7.13.3" evidence="3"/>
<evidence type="ECO:0000259" key="15">
    <source>
        <dbReference type="PROSITE" id="PS50109"/>
    </source>
</evidence>
<feature type="transmembrane region" description="Helical" evidence="14">
    <location>
        <begin position="138"/>
        <end position="161"/>
    </location>
</feature>
<keyword evidence="13 14" id="KW-0472">Membrane</keyword>
<dbReference type="Pfam" id="PF02518">
    <property type="entry name" value="HATPase_c"/>
    <property type="match status" value="1"/>
</dbReference>
<keyword evidence="5" id="KW-0597">Phosphoprotein</keyword>
<dbReference type="InterPro" id="IPR036890">
    <property type="entry name" value="HATPase_C_sf"/>
</dbReference>
<evidence type="ECO:0000256" key="14">
    <source>
        <dbReference type="SAM" id="Phobius"/>
    </source>
</evidence>
<evidence type="ECO:0000256" key="6">
    <source>
        <dbReference type="ARBA" id="ARBA00022679"/>
    </source>
</evidence>
<evidence type="ECO:0000256" key="4">
    <source>
        <dbReference type="ARBA" id="ARBA00022475"/>
    </source>
</evidence>
<dbReference type="Gene3D" id="1.10.287.130">
    <property type="match status" value="1"/>
</dbReference>
<keyword evidence="11 14" id="KW-1133">Transmembrane helix</keyword>
<dbReference type="CDD" id="cd00082">
    <property type="entry name" value="HisKA"/>
    <property type="match status" value="1"/>
</dbReference>
<keyword evidence="8" id="KW-0547">Nucleotide-binding</keyword>
<keyword evidence="12" id="KW-0902">Two-component regulatory system</keyword>
<keyword evidence="7 14" id="KW-0812">Transmembrane</keyword>
<keyword evidence="4" id="KW-1003">Cell membrane</keyword>
<comment type="subcellular location">
    <subcellularLocation>
        <location evidence="2">Cell membrane</location>
        <topology evidence="2">Multi-pass membrane protein</topology>
    </subcellularLocation>
</comment>
<evidence type="ECO:0000256" key="8">
    <source>
        <dbReference type="ARBA" id="ARBA00022741"/>
    </source>
</evidence>
<dbReference type="SUPFAM" id="SSF47384">
    <property type="entry name" value="Homodimeric domain of signal transducing histidine kinase"/>
    <property type="match status" value="1"/>
</dbReference>
<accession>W4VAM0</accession>
<dbReference type="Pfam" id="PF00512">
    <property type="entry name" value="HisKA"/>
    <property type="match status" value="1"/>
</dbReference>
<dbReference type="Pfam" id="PF00672">
    <property type="entry name" value="HAMP"/>
    <property type="match status" value="1"/>
</dbReference>
<dbReference type="CDD" id="cd00075">
    <property type="entry name" value="HATPase"/>
    <property type="match status" value="1"/>
</dbReference>
<dbReference type="PROSITE" id="PS50885">
    <property type="entry name" value="HAMP"/>
    <property type="match status" value="1"/>
</dbReference>
<dbReference type="CDD" id="cd06225">
    <property type="entry name" value="HAMP"/>
    <property type="match status" value="1"/>
</dbReference>
<dbReference type="STRING" id="1294263.JCM21531_4054"/>
<dbReference type="InterPro" id="IPR003660">
    <property type="entry name" value="HAMP_dom"/>
</dbReference>
<dbReference type="FunFam" id="1.10.287.130:FF:000001">
    <property type="entry name" value="Two-component sensor histidine kinase"/>
    <property type="match status" value="1"/>
</dbReference>
<name>W4VAM0_9FIRM</name>
<dbReference type="EMBL" id="BAVR01000071">
    <property type="protein sequence ID" value="GAE90440.1"/>
    <property type="molecule type" value="Genomic_DNA"/>
</dbReference>
<dbReference type="InterPro" id="IPR004358">
    <property type="entry name" value="Sig_transdc_His_kin-like_C"/>
</dbReference>
<dbReference type="Gene3D" id="6.10.340.10">
    <property type="match status" value="1"/>
</dbReference>
<gene>
    <name evidence="17" type="ORF">JCM21531_4054</name>
</gene>
<dbReference type="InterPro" id="IPR003661">
    <property type="entry name" value="HisK_dim/P_dom"/>
</dbReference>
<evidence type="ECO:0000256" key="13">
    <source>
        <dbReference type="ARBA" id="ARBA00023136"/>
    </source>
</evidence>
<evidence type="ECO:0000313" key="17">
    <source>
        <dbReference type="EMBL" id="GAE90440.1"/>
    </source>
</evidence>
<dbReference type="GO" id="GO:0000155">
    <property type="term" value="F:phosphorelay sensor kinase activity"/>
    <property type="evidence" value="ECO:0007669"/>
    <property type="project" value="InterPro"/>
</dbReference>
<keyword evidence="9 17" id="KW-0418">Kinase</keyword>
<dbReference type="GO" id="GO:0005886">
    <property type="term" value="C:plasma membrane"/>
    <property type="evidence" value="ECO:0007669"/>
    <property type="project" value="UniProtKB-SubCell"/>
</dbReference>
<evidence type="ECO:0000256" key="11">
    <source>
        <dbReference type="ARBA" id="ARBA00022989"/>
    </source>
</evidence>
<dbReference type="PANTHER" id="PTHR45528">
    <property type="entry name" value="SENSOR HISTIDINE KINASE CPXA"/>
    <property type="match status" value="1"/>
</dbReference>
<comment type="caution">
    <text evidence="17">The sequence shown here is derived from an EMBL/GenBank/DDBJ whole genome shotgun (WGS) entry which is preliminary data.</text>
</comment>
<evidence type="ECO:0000256" key="12">
    <source>
        <dbReference type="ARBA" id="ARBA00023012"/>
    </source>
</evidence>
<dbReference type="SUPFAM" id="SSF55874">
    <property type="entry name" value="ATPase domain of HSP90 chaperone/DNA topoisomerase II/histidine kinase"/>
    <property type="match status" value="1"/>
</dbReference>
<dbReference type="SMART" id="SM00304">
    <property type="entry name" value="HAMP"/>
    <property type="match status" value="1"/>
</dbReference>
<dbReference type="InterPro" id="IPR050398">
    <property type="entry name" value="HssS/ArlS-like"/>
</dbReference>
<proteinExistence type="predicted"/>
<evidence type="ECO:0000256" key="2">
    <source>
        <dbReference type="ARBA" id="ARBA00004651"/>
    </source>
</evidence>
<evidence type="ECO:0000256" key="10">
    <source>
        <dbReference type="ARBA" id="ARBA00022840"/>
    </source>
</evidence>
<dbReference type="FunFam" id="3.30.565.10:FF:000006">
    <property type="entry name" value="Sensor histidine kinase WalK"/>
    <property type="match status" value="1"/>
</dbReference>
<dbReference type="InterPro" id="IPR036097">
    <property type="entry name" value="HisK_dim/P_sf"/>
</dbReference>
<sequence>MFIFARIHDADISYNNVKKLTQIQYEFFKADGSVLRNSPEIILEKDFQQYISTRLGSIEADIVVLKGQERVFETRVLSIIELERCLEKTGDNLFKNIVEIQGKTYMVKVIPVNFNNGESGKIVLLAPTVNDWMTTEKLLIFSGMTFVISFIITNIAIIFIFSKKVISPLGKLQIAAGKISEGNLDFEIIEDGDAQIRELCRSFEKMRLKLVEASYTQKKYDDSRKMLFSSISHDLKTPITSIKGYVEGILDGVANTPQKVEKYLKTVHSKAVHMDRMIDDLLLYSRLDMNKVSFNIEKTDVLKYFEDCIYEIDIELEKSNIKIKLHNELQGKRYIMIDRDQVRRVVINIIDNSRKYMDKQQGKIDIFLREATSNVIIELMDNGAGISESDLPHIFDRFYRADSARDTRKGSGLGLAIAKQIIEGHEGKIWAVSRKDEGTSVMISLKKYEE</sequence>
<dbReference type="InterPro" id="IPR003594">
    <property type="entry name" value="HATPase_dom"/>
</dbReference>
<dbReference type="SMART" id="SM00388">
    <property type="entry name" value="HisKA"/>
    <property type="match status" value="1"/>
</dbReference>
<evidence type="ECO:0000256" key="9">
    <source>
        <dbReference type="ARBA" id="ARBA00022777"/>
    </source>
</evidence>
<feature type="domain" description="HAMP" evidence="16">
    <location>
        <begin position="163"/>
        <end position="215"/>
    </location>
</feature>
<dbReference type="SMART" id="SM00387">
    <property type="entry name" value="HATPase_c"/>
    <property type="match status" value="1"/>
</dbReference>
<evidence type="ECO:0000256" key="1">
    <source>
        <dbReference type="ARBA" id="ARBA00000085"/>
    </source>
</evidence>
<keyword evidence="10" id="KW-0067">ATP-binding</keyword>
<protein>
    <recommendedName>
        <fullName evidence="3">histidine kinase</fullName>
        <ecNumber evidence="3">2.7.13.3</ecNumber>
    </recommendedName>
</protein>
<evidence type="ECO:0000256" key="3">
    <source>
        <dbReference type="ARBA" id="ARBA00012438"/>
    </source>
</evidence>
<keyword evidence="6" id="KW-0808">Transferase</keyword>
<dbReference type="Proteomes" id="UP000019109">
    <property type="component" value="Unassembled WGS sequence"/>
</dbReference>
<dbReference type="GO" id="GO:0005524">
    <property type="term" value="F:ATP binding"/>
    <property type="evidence" value="ECO:0007669"/>
    <property type="project" value="UniProtKB-KW"/>
</dbReference>
<dbReference type="PROSITE" id="PS50109">
    <property type="entry name" value="HIS_KIN"/>
    <property type="match status" value="1"/>
</dbReference>
<comment type="catalytic activity">
    <reaction evidence="1">
        <text>ATP + protein L-histidine = ADP + protein N-phospho-L-histidine.</text>
        <dbReference type="EC" id="2.7.13.3"/>
    </reaction>
</comment>
<evidence type="ECO:0000256" key="7">
    <source>
        <dbReference type="ARBA" id="ARBA00022692"/>
    </source>
</evidence>
<dbReference type="AlphaFoldDB" id="W4VAM0"/>
<organism evidence="17 18">
    <name type="scientific">Acetivibrio straminisolvens JCM 21531</name>
    <dbReference type="NCBI Taxonomy" id="1294263"/>
    <lineage>
        <taxon>Bacteria</taxon>
        <taxon>Bacillati</taxon>
        <taxon>Bacillota</taxon>
        <taxon>Clostridia</taxon>
        <taxon>Eubacteriales</taxon>
        <taxon>Oscillospiraceae</taxon>
        <taxon>Acetivibrio</taxon>
    </lineage>
</organism>
<dbReference type="Gene3D" id="3.30.565.10">
    <property type="entry name" value="Histidine kinase-like ATPase, C-terminal domain"/>
    <property type="match status" value="1"/>
</dbReference>
<keyword evidence="18" id="KW-1185">Reference proteome</keyword>
<reference evidence="17" key="1">
    <citation type="journal article" date="2014" name="Genome Announc.">
        <title>Draft Genome Sequence of Clostridium straminisolvens Strain JCM 21531T, Isolated from a Cellulose-Degrading Bacterial Community.</title>
        <authorList>
            <person name="Yuki M."/>
            <person name="Oshima K."/>
            <person name="Suda W."/>
            <person name="Sakamoto M."/>
            <person name="Kitamura K."/>
            <person name="Iida T."/>
            <person name="Hattori M."/>
            <person name="Ohkuma M."/>
        </authorList>
    </citation>
    <scope>NUCLEOTIDE SEQUENCE [LARGE SCALE GENOMIC DNA]</scope>
    <source>
        <strain evidence="17">JCM 21531</strain>
    </source>
</reference>